<dbReference type="KEGG" id="cbae:COR50_00690"/>
<feature type="transmembrane region" description="Helical" evidence="1">
    <location>
        <begin position="12"/>
        <end position="34"/>
    </location>
</feature>
<keyword evidence="1" id="KW-1133">Transmembrane helix</keyword>
<evidence type="ECO:0000313" key="2">
    <source>
        <dbReference type="EMBL" id="ATL45792.1"/>
    </source>
</evidence>
<dbReference type="EMBL" id="CP023777">
    <property type="protein sequence ID" value="ATL45792.1"/>
    <property type="molecule type" value="Genomic_DNA"/>
</dbReference>
<feature type="transmembrane region" description="Helical" evidence="1">
    <location>
        <begin position="54"/>
        <end position="75"/>
    </location>
</feature>
<dbReference type="PANTHER" id="PTHR37810">
    <property type="entry name" value="IMMUNITY PROTEIN SDPI"/>
    <property type="match status" value="1"/>
</dbReference>
<feature type="transmembrane region" description="Helical" evidence="1">
    <location>
        <begin position="96"/>
        <end position="114"/>
    </location>
</feature>
<dbReference type="PIRSF" id="PIRSF038959">
    <property type="entry name" value="SdpI"/>
    <property type="match status" value="1"/>
</dbReference>
<dbReference type="Proteomes" id="UP000220133">
    <property type="component" value="Chromosome"/>
</dbReference>
<dbReference type="PANTHER" id="PTHR37810:SF5">
    <property type="entry name" value="IMMUNITY PROTEIN SDPI"/>
    <property type="match status" value="1"/>
</dbReference>
<reference evidence="2 3" key="1">
    <citation type="submission" date="2017-10" db="EMBL/GenBank/DDBJ databases">
        <title>Paenichitinophaga pekingensis gen. nov., sp. nov., isolated from activated sludge.</title>
        <authorList>
            <person name="Jin D."/>
            <person name="Kong X."/>
            <person name="Deng Y."/>
            <person name="Bai Z."/>
        </authorList>
    </citation>
    <scope>NUCLEOTIDE SEQUENCE [LARGE SCALE GENOMIC DNA]</scope>
    <source>
        <strain evidence="2 3">13</strain>
    </source>
</reference>
<dbReference type="OrthoDB" id="9808690at2"/>
<proteinExistence type="predicted"/>
<accession>A0A291QPI2</accession>
<dbReference type="RefSeq" id="WP_098192182.1">
    <property type="nucleotide sequence ID" value="NZ_CP023777.1"/>
</dbReference>
<evidence type="ECO:0008006" key="4">
    <source>
        <dbReference type="Google" id="ProtNLM"/>
    </source>
</evidence>
<dbReference type="Pfam" id="PF13630">
    <property type="entry name" value="SdpI"/>
    <property type="match status" value="1"/>
</dbReference>
<sequence>MNRPNYFKEVGIIALVFLPMIYLGIVWTSIPNIFPSNYNIFTGTPERIGERTDFLFLMMCLFIINFGLYALFRYIPRSPGTLQQSDEITRHKYYNIRFRIHFYLGLMDAIVIWMAQRGNVLFLEKWVFIGIGILLATIGFYLRNVPPNNYIGVRTPWTLKSTVNWTLTHHMTSRLWIFSGVGIIIGGLFVPMFTGMFIVCIIMGAIAYWPFTYSYRLYYKEQG</sequence>
<feature type="transmembrane region" description="Helical" evidence="1">
    <location>
        <begin position="126"/>
        <end position="142"/>
    </location>
</feature>
<evidence type="ECO:0000256" key="1">
    <source>
        <dbReference type="SAM" id="Phobius"/>
    </source>
</evidence>
<dbReference type="AlphaFoldDB" id="A0A291QPI2"/>
<dbReference type="InterPro" id="IPR026272">
    <property type="entry name" value="SdpI"/>
</dbReference>
<evidence type="ECO:0000313" key="3">
    <source>
        <dbReference type="Proteomes" id="UP000220133"/>
    </source>
</evidence>
<gene>
    <name evidence="2" type="ORF">COR50_00690</name>
</gene>
<keyword evidence="1" id="KW-0812">Transmembrane</keyword>
<name>A0A291QPI2_9BACT</name>
<feature type="transmembrane region" description="Helical" evidence="1">
    <location>
        <begin position="176"/>
        <end position="209"/>
    </location>
</feature>
<organism evidence="2 3">
    <name type="scientific">Chitinophaga caeni</name>
    <dbReference type="NCBI Taxonomy" id="2029983"/>
    <lineage>
        <taxon>Bacteria</taxon>
        <taxon>Pseudomonadati</taxon>
        <taxon>Bacteroidota</taxon>
        <taxon>Chitinophagia</taxon>
        <taxon>Chitinophagales</taxon>
        <taxon>Chitinophagaceae</taxon>
        <taxon>Chitinophaga</taxon>
    </lineage>
</organism>
<protein>
    <recommendedName>
        <fullName evidence="4">DUF1648 domain-containing protein</fullName>
    </recommendedName>
</protein>
<keyword evidence="1" id="KW-0472">Membrane</keyword>
<dbReference type="GO" id="GO:0009636">
    <property type="term" value="P:response to toxic substance"/>
    <property type="evidence" value="ECO:0007669"/>
    <property type="project" value="TreeGrafter"/>
</dbReference>
<keyword evidence="3" id="KW-1185">Reference proteome</keyword>
<dbReference type="InterPro" id="IPR025962">
    <property type="entry name" value="SdpI/YhfL"/>
</dbReference>